<proteinExistence type="predicted"/>
<evidence type="ECO:0000313" key="2">
    <source>
        <dbReference type="Proteomes" id="UP000196138"/>
    </source>
</evidence>
<dbReference type="EMBL" id="CP021455">
    <property type="protein sequence ID" value="ARU04723.1"/>
    <property type="molecule type" value="Genomic_DNA"/>
</dbReference>
<protein>
    <submittedName>
        <fullName evidence="1">Uncharacterized protein</fullName>
    </submittedName>
</protein>
<dbReference type="RefSeq" id="WP_087279862.1">
    <property type="nucleotide sequence ID" value="NZ_CP021455.1"/>
</dbReference>
<dbReference type="OrthoDB" id="8903297at2"/>
<dbReference type="Proteomes" id="UP000196138">
    <property type="component" value="Chromosome"/>
</dbReference>
<accession>A0A1Y0EM58</accession>
<name>A0A1Y0EM58_9BURK</name>
<gene>
    <name evidence="1" type="ORF">CCO03_08585</name>
</gene>
<keyword evidence="2" id="KW-1185">Reference proteome</keyword>
<evidence type="ECO:0000313" key="1">
    <source>
        <dbReference type="EMBL" id="ARU04723.1"/>
    </source>
</evidence>
<dbReference type="KEGG" id="cser:CCO03_08585"/>
<dbReference type="AlphaFoldDB" id="A0A1Y0EM58"/>
<organism evidence="1 2">
    <name type="scientific">Comamonas serinivorans</name>
    <dbReference type="NCBI Taxonomy" id="1082851"/>
    <lineage>
        <taxon>Bacteria</taxon>
        <taxon>Pseudomonadati</taxon>
        <taxon>Pseudomonadota</taxon>
        <taxon>Betaproteobacteria</taxon>
        <taxon>Burkholderiales</taxon>
        <taxon>Comamonadaceae</taxon>
        <taxon>Comamonas</taxon>
    </lineage>
</organism>
<sequence length="194" mass="21688">MPQDRYALFYGYSNQKRGGWHDWVSSSPSLYALQHSILTEGDWAHIVDLEQNTVIQAKTCHPGQSLNEVPWFPDMKADYMGPLVMLAMPLDEDEEYKLNDLGGESWVRAVLKMAEVPDPLPVETGRLGVLRALAARTYPTVLLEYQEGSEVVVPLIREGLVDGVFDMHDADGETYAEVTIYSLTDKGRDVANGN</sequence>
<reference evidence="1 2" key="1">
    <citation type="submission" date="2017-05" db="EMBL/GenBank/DDBJ databases">
        <authorList>
            <person name="Song R."/>
            <person name="Chenine A.L."/>
            <person name="Ruprecht R.M."/>
        </authorList>
    </citation>
    <scope>NUCLEOTIDE SEQUENCE [LARGE SCALE GENOMIC DNA]</scope>
    <source>
        <strain evidence="1 2">DSM 26136</strain>
    </source>
</reference>